<dbReference type="InterPro" id="IPR001610">
    <property type="entry name" value="PAC"/>
</dbReference>
<dbReference type="Gene3D" id="3.30.70.270">
    <property type="match status" value="1"/>
</dbReference>
<evidence type="ECO:0000313" key="6">
    <source>
        <dbReference type="Proteomes" id="UP000006772"/>
    </source>
</evidence>
<dbReference type="Pfam" id="PF00563">
    <property type="entry name" value="EAL"/>
    <property type="match status" value="1"/>
</dbReference>
<evidence type="ECO:0000259" key="4">
    <source>
        <dbReference type="PROSITE" id="PS50887"/>
    </source>
</evidence>
<evidence type="ECO:0000259" key="1">
    <source>
        <dbReference type="PROSITE" id="PS50112"/>
    </source>
</evidence>
<dbReference type="CDD" id="cd00130">
    <property type="entry name" value="PAS"/>
    <property type="match status" value="1"/>
</dbReference>
<feature type="domain" description="PAS" evidence="1">
    <location>
        <begin position="280"/>
        <end position="350"/>
    </location>
</feature>
<dbReference type="InterPro" id="IPR001633">
    <property type="entry name" value="EAL_dom"/>
</dbReference>
<dbReference type="NCBIfam" id="TIGR00229">
    <property type="entry name" value="sensory_box"/>
    <property type="match status" value="1"/>
</dbReference>
<dbReference type="CDD" id="cd01948">
    <property type="entry name" value="EAL"/>
    <property type="match status" value="1"/>
</dbReference>
<protein>
    <submittedName>
        <fullName evidence="5">PAS domain S-box/diguanylate cyclase (GGDEF) domain-containing protein</fullName>
    </submittedName>
</protein>
<dbReference type="Proteomes" id="UP000006772">
    <property type="component" value="Unassembled WGS sequence"/>
</dbReference>
<dbReference type="PROSITE" id="PS50112">
    <property type="entry name" value="PAS"/>
    <property type="match status" value="1"/>
</dbReference>
<sequence>MNRNARWRMQSAPIAHTIGATATHAEQAAPASAGGKLRKPRGRPWLKKISRNVRAARLGIASGTSSGVTEDGDHGALARLRLSLQQADTAQPHLALAHVEDCRGYLRELMPTLQQLRVRHQGKTIEFLNTILTQALHDVASIIDASIAADRRLLDRYRNYAEHIFNYTPNGLLVMDGQCRIRTANPVMRRILGLGADVPVDGMALPALFKVPALYAAAGEVLASGVPHQGINLIDDAGHERCGHYQFGLSRFDDGDEALLLLVAHDIARVLEAKAALADSEERFRLSFHQAAVGLVHFDAAGRILRSNRKLQQVLGYDANEMQRLNLCDLADPDEECDHDHMTQRILNGEIQDYVSEKRYVRKDGQSIWGQVTVSSMRESNGEVHFIAAIEDITERKATEYRMRHLANHDHLTGLPNRSLMMDRLDLAIAQARLASAPLSSSPSSSPRHTLAVLFIDLDRFKTINDSLGHDIGDQVIVEVAHRLLACVRPGDTVARLGGDEFVVVLANAGQQRHIAAVADRILEAICQPMLLNGHELFLGGSIGISLYDRDGSDSATLLKNADTAMYQAKQGGKRRYVFYANEMSKDALQFLRMDAALRRALERREFHLVYQPQVSIASGRIIGFEALLRWQPPGEAVIAPDQFIGLAEETGLIVQIGEWVLETACRQLVAWQRAGLCPQDIKMSVNLSATQFRQDDMVATVQRVLAATQCPPHCLVLEITESVIMDSPESTVQILNALSAFGVQLAIDDFGTGYSSLSYLKRFPIHTLKIDRSFIRDISIDGNDAEIVKAVIALAHAMNRNIVAEGVEDSVQLDFLRDHGCDQAQGYFFGKGIAHEEAAALLSRQQLPLHSVRVA</sequence>
<dbReference type="InterPro" id="IPR043128">
    <property type="entry name" value="Rev_trsase/Diguanyl_cyclase"/>
</dbReference>
<dbReference type="NCBIfam" id="TIGR00254">
    <property type="entry name" value="GGDEF"/>
    <property type="match status" value="1"/>
</dbReference>
<gene>
    <name evidence="5" type="ORF">HFRIS_009250</name>
</gene>
<dbReference type="Pfam" id="PF00990">
    <property type="entry name" value="GGDEF"/>
    <property type="match status" value="1"/>
</dbReference>
<dbReference type="SMART" id="SM00052">
    <property type="entry name" value="EAL"/>
    <property type="match status" value="1"/>
</dbReference>
<feature type="domain" description="PAC" evidence="2">
    <location>
        <begin position="354"/>
        <end position="405"/>
    </location>
</feature>
<dbReference type="PANTHER" id="PTHR44757:SF2">
    <property type="entry name" value="BIOFILM ARCHITECTURE MAINTENANCE PROTEIN MBAA"/>
    <property type="match status" value="1"/>
</dbReference>
<dbReference type="CDD" id="cd01949">
    <property type="entry name" value="GGDEF"/>
    <property type="match status" value="1"/>
</dbReference>
<dbReference type="RefSeq" id="WP_006463034.1">
    <property type="nucleotide sequence ID" value="NZ_AEEC02000010.1"/>
</dbReference>
<accession>A0AAI9IF53</accession>
<dbReference type="Pfam" id="PF13188">
    <property type="entry name" value="PAS_8"/>
    <property type="match status" value="1"/>
</dbReference>
<dbReference type="PANTHER" id="PTHR44757">
    <property type="entry name" value="DIGUANYLATE CYCLASE DGCP"/>
    <property type="match status" value="1"/>
</dbReference>
<evidence type="ECO:0000259" key="3">
    <source>
        <dbReference type="PROSITE" id="PS50883"/>
    </source>
</evidence>
<dbReference type="Gene3D" id="3.30.450.20">
    <property type="entry name" value="PAS domain"/>
    <property type="match status" value="2"/>
</dbReference>
<dbReference type="InterPro" id="IPR000160">
    <property type="entry name" value="GGDEF_dom"/>
</dbReference>
<dbReference type="SUPFAM" id="SSF55785">
    <property type="entry name" value="PYP-like sensor domain (PAS domain)"/>
    <property type="match status" value="2"/>
</dbReference>
<dbReference type="InterPro" id="IPR029787">
    <property type="entry name" value="Nucleotide_cyclase"/>
</dbReference>
<dbReference type="SMART" id="SM00267">
    <property type="entry name" value="GGDEF"/>
    <property type="match status" value="1"/>
</dbReference>
<dbReference type="SUPFAM" id="SSF55073">
    <property type="entry name" value="Nucleotide cyclase"/>
    <property type="match status" value="1"/>
</dbReference>
<proteinExistence type="predicted"/>
<dbReference type="SMART" id="SM00086">
    <property type="entry name" value="PAC"/>
    <property type="match status" value="1"/>
</dbReference>
<organism evidence="5 6">
    <name type="scientific">Herbaspirillum frisingense GSF30</name>
    <dbReference type="NCBI Taxonomy" id="864073"/>
    <lineage>
        <taxon>Bacteria</taxon>
        <taxon>Pseudomonadati</taxon>
        <taxon>Pseudomonadota</taxon>
        <taxon>Betaproteobacteria</taxon>
        <taxon>Burkholderiales</taxon>
        <taxon>Oxalobacteraceae</taxon>
        <taxon>Herbaspirillum</taxon>
    </lineage>
</organism>
<evidence type="ECO:0000313" key="5">
    <source>
        <dbReference type="EMBL" id="EOA05057.1"/>
    </source>
</evidence>
<reference evidence="5 6" key="1">
    <citation type="journal article" date="2013" name="Front. Microbiol.">
        <title>The genome of the endophytic bacterium H. frisingense GSF30(T) identifies diverse strategies in the Herbaspirillum genus to interact with plants.</title>
        <authorList>
            <person name="Straub D."/>
            <person name="Rothballer M."/>
            <person name="Hartmann A."/>
            <person name="Ludewig U."/>
        </authorList>
    </citation>
    <scope>NUCLEOTIDE SEQUENCE [LARGE SCALE GENOMIC DNA]</scope>
    <source>
        <strain evidence="5 6">GSF30</strain>
    </source>
</reference>
<dbReference type="EMBL" id="AEEC02000010">
    <property type="protein sequence ID" value="EOA05057.1"/>
    <property type="molecule type" value="Genomic_DNA"/>
</dbReference>
<dbReference type="Gene3D" id="3.20.20.450">
    <property type="entry name" value="EAL domain"/>
    <property type="match status" value="1"/>
</dbReference>
<feature type="domain" description="EAL" evidence="3">
    <location>
        <begin position="591"/>
        <end position="847"/>
    </location>
</feature>
<dbReference type="PROSITE" id="PS50887">
    <property type="entry name" value="GGDEF"/>
    <property type="match status" value="1"/>
</dbReference>
<name>A0AAI9IF53_9BURK</name>
<comment type="caution">
    <text evidence="5">The sequence shown here is derived from an EMBL/GenBank/DDBJ whole genome shotgun (WGS) entry which is preliminary data.</text>
</comment>
<dbReference type="PROSITE" id="PS50113">
    <property type="entry name" value="PAC"/>
    <property type="match status" value="1"/>
</dbReference>
<dbReference type="AlphaFoldDB" id="A0AAI9IF53"/>
<feature type="domain" description="GGDEF" evidence="4">
    <location>
        <begin position="449"/>
        <end position="582"/>
    </location>
</feature>
<dbReference type="Pfam" id="PF13426">
    <property type="entry name" value="PAS_9"/>
    <property type="match status" value="1"/>
</dbReference>
<dbReference type="SUPFAM" id="SSF141868">
    <property type="entry name" value="EAL domain-like"/>
    <property type="match status" value="1"/>
</dbReference>
<dbReference type="InterPro" id="IPR052155">
    <property type="entry name" value="Biofilm_reg_signaling"/>
</dbReference>
<dbReference type="FunFam" id="3.20.20.450:FF:000001">
    <property type="entry name" value="Cyclic di-GMP phosphodiesterase yahA"/>
    <property type="match status" value="1"/>
</dbReference>
<dbReference type="InterPro" id="IPR000014">
    <property type="entry name" value="PAS"/>
</dbReference>
<evidence type="ECO:0000259" key="2">
    <source>
        <dbReference type="PROSITE" id="PS50113"/>
    </source>
</evidence>
<dbReference type="InterPro" id="IPR035919">
    <property type="entry name" value="EAL_sf"/>
</dbReference>
<dbReference type="SMART" id="SM00091">
    <property type="entry name" value="PAS"/>
    <property type="match status" value="2"/>
</dbReference>
<dbReference type="InterPro" id="IPR000700">
    <property type="entry name" value="PAS-assoc_C"/>
</dbReference>
<dbReference type="PROSITE" id="PS50883">
    <property type="entry name" value="EAL"/>
    <property type="match status" value="1"/>
</dbReference>
<dbReference type="InterPro" id="IPR035965">
    <property type="entry name" value="PAS-like_dom_sf"/>
</dbReference>